<accession>A0AAC8YF29</accession>
<evidence type="ECO:0000313" key="2">
    <source>
        <dbReference type="EMBL" id="AMS05513.1"/>
    </source>
</evidence>
<reference evidence="2 4" key="2">
    <citation type="submission" date="2016-02" db="EMBL/GenBank/DDBJ databases">
        <title>Complete Genome Sequence of Propionibacterium acidipropionici ATCC 55737.</title>
        <authorList>
            <person name="Luna Flores C.H."/>
            <person name="Nielsen L.K."/>
            <person name="Marcellin E."/>
        </authorList>
    </citation>
    <scope>NUCLEOTIDE SEQUENCE [LARGE SCALE GENOMIC DNA]</scope>
    <source>
        <strain evidence="2 4">ATCC 55737</strain>
    </source>
</reference>
<dbReference type="PANTHER" id="PTHR36510:SF3">
    <property type="entry name" value="CONSERVED PROTEIN"/>
    <property type="match status" value="1"/>
</dbReference>
<dbReference type="EMBL" id="CP015970">
    <property type="protein sequence ID" value="AOZ46986.1"/>
    <property type="molecule type" value="Genomic_DNA"/>
</dbReference>
<dbReference type="SUPFAM" id="SSF55931">
    <property type="entry name" value="Glutamine synthetase/guanido kinase"/>
    <property type="match status" value="1"/>
</dbReference>
<keyword evidence="5" id="KW-1185">Reference proteome</keyword>
<dbReference type="AlphaFoldDB" id="A0AAC8YF29"/>
<dbReference type="GO" id="GO:0042398">
    <property type="term" value="P:modified amino acid biosynthetic process"/>
    <property type="evidence" value="ECO:0007669"/>
    <property type="project" value="InterPro"/>
</dbReference>
<evidence type="ECO:0000313" key="5">
    <source>
        <dbReference type="Proteomes" id="UP000178666"/>
    </source>
</evidence>
<reference evidence="3 5" key="1">
    <citation type="journal article" date="2016" name="Plant Dis.">
        <title>Improved production of propionic acid using genome shuffling.</title>
        <authorList>
            <person name="Luna-Flores C.H."/>
            <person name="Palfreyman R.W."/>
            <person name="Kromer J.O."/>
            <person name="Nielsen L.K."/>
            <person name="Marcellin E."/>
        </authorList>
    </citation>
    <scope>NUCLEOTIDE SEQUENCE [LARGE SCALE GENOMIC DNA]</scope>
    <source>
        <strain evidence="3 5">F3E8</strain>
    </source>
</reference>
<protein>
    <submittedName>
        <fullName evidence="2">Glutamate--cysteine ligase</fullName>
    </submittedName>
</protein>
<evidence type="ECO:0000313" key="3">
    <source>
        <dbReference type="EMBL" id="AOZ46986.1"/>
    </source>
</evidence>
<comment type="catalytic activity">
    <reaction evidence="1">
        <text>L-cysteine + L-glutamate + ATP = gamma-L-glutamyl-L-cysteine + ADP + phosphate + H(+)</text>
        <dbReference type="Rhea" id="RHEA:13285"/>
        <dbReference type="ChEBI" id="CHEBI:15378"/>
        <dbReference type="ChEBI" id="CHEBI:29985"/>
        <dbReference type="ChEBI" id="CHEBI:30616"/>
        <dbReference type="ChEBI" id="CHEBI:35235"/>
        <dbReference type="ChEBI" id="CHEBI:43474"/>
        <dbReference type="ChEBI" id="CHEBI:58173"/>
        <dbReference type="ChEBI" id="CHEBI:456216"/>
        <dbReference type="EC" id="6.3.2.2"/>
    </reaction>
</comment>
<dbReference type="Pfam" id="PF04107">
    <property type="entry name" value="GCS2"/>
    <property type="match status" value="1"/>
</dbReference>
<proteinExistence type="predicted"/>
<dbReference type="GO" id="GO:0004357">
    <property type="term" value="F:glutamate-cysteine ligase activity"/>
    <property type="evidence" value="ECO:0007669"/>
    <property type="project" value="UniProtKB-EC"/>
</dbReference>
<evidence type="ECO:0000256" key="1">
    <source>
        <dbReference type="ARBA" id="ARBA00048819"/>
    </source>
</evidence>
<dbReference type="InterPro" id="IPR014746">
    <property type="entry name" value="Gln_synth/guanido_kin_cat_dom"/>
</dbReference>
<dbReference type="EMBL" id="CP014352">
    <property type="protein sequence ID" value="AMS05513.1"/>
    <property type="molecule type" value="Genomic_DNA"/>
</dbReference>
<dbReference type="Proteomes" id="UP000075221">
    <property type="component" value="Chromosome"/>
</dbReference>
<name>A0AAC8YF29_9ACTN</name>
<dbReference type="Gene3D" id="3.30.590.20">
    <property type="match status" value="1"/>
</dbReference>
<dbReference type="InterPro" id="IPR006336">
    <property type="entry name" value="GCS2"/>
</dbReference>
<dbReference type="PIRSF" id="PIRSF012666">
    <property type="entry name" value="UCP012666"/>
    <property type="match status" value="1"/>
</dbReference>
<dbReference type="InterPro" id="IPR016602">
    <property type="entry name" value="UCP012666"/>
</dbReference>
<organism evidence="2 4">
    <name type="scientific">Acidipropionibacterium acidipropionici</name>
    <dbReference type="NCBI Taxonomy" id="1748"/>
    <lineage>
        <taxon>Bacteria</taxon>
        <taxon>Bacillati</taxon>
        <taxon>Actinomycetota</taxon>
        <taxon>Actinomycetes</taxon>
        <taxon>Propionibacteriales</taxon>
        <taxon>Propionibacteriaceae</taxon>
        <taxon>Acidipropionibacterium</taxon>
    </lineage>
</organism>
<dbReference type="PANTHER" id="PTHR36510">
    <property type="entry name" value="GLUTAMATE--CYSTEINE LIGASE 2-RELATED"/>
    <property type="match status" value="1"/>
</dbReference>
<gene>
    <name evidence="3" type="ORF">A8L58_10165</name>
    <name evidence="2" type="ORF">AXH35_08720</name>
</gene>
<evidence type="ECO:0000313" key="4">
    <source>
        <dbReference type="Proteomes" id="UP000075221"/>
    </source>
</evidence>
<dbReference type="InterPro" id="IPR050141">
    <property type="entry name" value="GCL_type2/YbdK_subfam"/>
</dbReference>
<dbReference type="RefSeq" id="WP_062819598.1">
    <property type="nucleotide sequence ID" value="NZ_CP014352.1"/>
</dbReference>
<dbReference type="Proteomes" id="UP000178666">
    <property type="component" value="Chromosome"/>
</dbReference>
<sequence length="491" mass="54881">MGRDTSSTTYTRSERTRYRLKLHENLETFARYLPRADFSDAATIGIEMEINLTDADGHPVRRALDALEAIGNDEFQTEIGAHNIELNLPAVPVAGRGLEHLEDAARQRLHDARIAVEEIGVELVPVGMLPTLTEDDLRSEGWRNPENRYKALDNAILEARGEDIHIHVQGDDEIDLTIDSIAPESACTSAQLHLQVPPSQFAAAWNAAQAVAGPQVAVAANSPFFLGKAGWVENRIPVFTQATDTRPPEFANQNVRPRVWFGERWINTVFDLWEENVRYFPAILPESRQAAGQALLTEGAAPRLHELVLHNGTIWRWNRPVYDPGSGGRPNLRIENRLLPTAPTVLDQISDAAFFYGLVGRLVHDPRPLWSRMPFSDARANFQACAKDGLTADVVWPGLGSVPVAELVGEVLIPLAREGLVIQEVDEDLIDRYLSVIEARAHTGHNGAAWQRRMVEQLESVWMGREEALAEMTRRYRQNQVTGKPVHTWDI</sequence>
<keyword evidence="2" id="KW-0436">Ligase</keyword>